<gene>
    <name evidence="2" type="ORF">U9M48_020908</name>
</gene>
<organism evidence="2 3">
    <name type="scientific">Paspalum notatum var. saurae</name>
    <dbReference type="NCBI Taxonomy" id="547442"/>
    <lineage>
        <taxon>Eukaryota</taxon>
        <taxon>Viridiplantae</taxon>
        <taxon>Streptophyta</taxon>
        <taxon>Embryophyta</taxon>
        <taxon>Tracheophyta</taxon>
        <taxon>Spermatophyta</taxon>
        <taxon>Magnoliopsida</taxon>
        <taxon>Liliopsida</taxon>
        <taxon>Poales</taxon>
        <taxon>Poaceae</taxon>
        <taxon>PACMAD clade</taxon>
        <taxon>Panicoideae</taxon>
        <taxon>Andropogonodae</taxon>
        <taxon>Paspaleae</taxon>
        <taxon>Paspalinae</taxon>
        <taxon>Paspalum</taxon>
    </lineage>
</organism>
<evidence type="ECO:0000313" key="3">
    <source>
        <dbReference type="Proteomes" id="UP001341281"/>
    </source>
</evidence>
<sequence length="259" mass="27605">MGMSNSVGPSLPAVRRSPAPRPDPSTPVPFASTALAPADLGTRRRSASWLQRHGLLPRRRIRAAGTAISLQLSPLPRPASRVPHGCTSSPHPALPPDLAQRATPPLRAKPAVSHPAGGTSPPVVLRPLDPPPAIAPPPPVVEPTRPLVNGFLLLRQQGHRSPHLPHSIGPYPGSLPSADTRRLSPHLLRIALAPSPSSRLTEAGLEDEETTSPGCSTAPLASFLLPAQRNRPAQRHRPDRRRAVLMMAGIENTSSQWRI</sequence>
<feature type="region of interest" description="Disordered" evidence="1">
    <location>
        <begin position="198"/>
        <end position="217"/>
    </location>
</feature>
<proteinExistence type="predicted"/>
<dbReference type="EMBL" id="CP144748">
    <property type="protein sequence ID" value="WVZ72449.1"/>
    <property type="molecule type" value="Genomic_DNA"/>
</dbReference>
<feature type="region of interest" description="Disordered" evidence="1">
    <location>
        <begin position="1"/>
        <end position="47"/>
    </location>
</feature>
<evidence type="ECO:0000313" key="2">
    <source>
        <dbReference type="EMBL" id="WVZ72449.1"/>
    </source>
</evidence>
<evidence type="ECO:0000256" key="1">
    <source>
        <dbReference type="SAM" id="MobiDB-lite"/>
    </source>
</evidence>
<accession>A0AAQ3TEE4</accession>
<keyword evidence="3" id="KW-1185">Reference proteome</keyword>
<feature type="region of interest" description="Disordered" evidence="1">
    <location>
        <begin position="72"/>
        <end position="101"/>
    </location>
</feature>
<reference evidence="2 3" key="1">
    <citation type="submission" date="2024-02" db="EMBL/GenBank/DDBJ databases">
        <title>High-quality chromosome-scale genome assembly of Pensacola bahiagrass (Paspalum notatum Flugge var. saurae).</title>
        <authorList>
            <person name="Vega J.M."/>
            <person name="Podio M."/>
            <person name="Orjuela J."/>
            <person name="Siena L.A."/>
            <person name="Pessino S.C."/>
            <person name="Combes M.C."/>
            <person name="Mariac C."/>
            <person name="Albertini E."/>
            <person name="Pupilli F."/>
            <person name="Ortiz J.P.A."/>
            <person name="Leblanc O."/>
        </authorList>
    </citation>
    <scope>NUCLEOTIDE SEQUENCE [LARGE SCALE GENOMIC DNA]</scope>
    <source>
        <strain evidence="2">R1</strain>
        <tissue evidence="2">Leaf</tissue>
    </source>
</reference>
<dbReference type="Proteomes" id="UP001341281">
    <property type="component" value="Chromosome 04"/>
</dbReference>
<name>A0AAQ3TEE4_PASNO</name>
<dbReference type="AlphaFoldDB" id="A0AAQ3TEE4"/>
<protein>
    <submittedName>
        <fullName evidence="2">Uncharacterized protein</fullName>
    </submittedName>
</protein>